<feature type="compositionally biased region" description="Gly residues" evidence="5">
    <location>
        <begin position="698"/>
        <end position="713"/>
    </location>
</feature>
<keyword evidence="3 6" id="KW-1133">Transmembrane helix</keyword>
<feature type="compositionally biased region" description="Gly residues" evidence="5">
    <location>
        <begin position="330"/>
        <end position="369"/>
    </location>
</feature>
<keyword evidence="7" id="KW-0732">Signal</keyword>
<dbReference type="GO" id="GO:0032153">
    <property type="term" value="C:cell division site"/>
    <property type="evidence" value="ECO:0007669"/>
    <property type="project" value="TreeGrafter"/>
</dbReference>
<dbReference type="InterPro" id="IPR009571">
    <property type="entry name" value="SUR7/Rim9-like_fungi"/>
</dbReference>
<dbReference type="OrthoDB" id="2354757at2759"/>
<evidence type="ECO:0000256" key="1">
    <source>
        <dbReference type="ARBA" id="ARBA00004141"/>
    </source>
</evidence>
<evidence type="ECO:0000313" key="8">
    <source>
        <dbReference type="EMBL" id="KUI73080.1"/>
    </source>
</evidence>
<evidence type="ECO:0000256" key="7">
    <source>
        <dbReference type="SAM" id="SignalP"/>
    </source>
</evidence>
<protein>
    <submittedName>
        <fullName evidence="8">PH-response regulator protein palI/prr-5</fullName>
    </submittedName>
</protein>
<dbReference type="InterPro" id="IPR051380">
    <property type="entry name" value="pH-response_reg_palI/RIM9"/>
</dbReference>
<keyword evidence="4 6" id="KW-0472">Membrane</keyword>
<proteinExistence type="predicted"/>
<dbReference type="EMBL" id="CM003107">
    <property type="protein sequence ID" value="KUI73080.1"/>
    <property type="molecule type" value="Genomic_DNA"/>
</dbReference>
<organism evidence="8 9">
    <name type="scientific">Cytospora mali</name>
    <name type="common">Apple Valsa canker fungus</name>
    <name type="synonym">Valsa mali</name>
    <dbReference type="NCBI Taxonomy" id="578113"/>
    <lineage>
        <taxon>Eukaryota</taxon>
        <taxon>Fungi</taxon>
        <taxon>Dikarya</taxon>
        <taxon>Ascomycota</taxon>
        <taxon>Pezizomycotina</taxon>
        <taxon>Sordariomycetes</taxon>
        <taxon>Sordariomycetidae</taxon>
        <taxon>Diaporthales</taxon>
        <taxon>Cytosporaceae</taxon>
        <taxon>Cytospora</taxon>
    </lineage>
</organism>
<dbReference type="Pfam" id="PF06687">
    <property type="entry name" value="SUR7"/>
    <property type="match status" value="1"/>
</dbReference>
<accession>A0A194WAD4</accession>
<sequence>MLRPATPLSVLLFVAFGLLLISVLSTPLIQAIPLGSDSGVDFGVFGWCKGSTCSGIEIGYDTSTINDNSPDDFDLSSSTRSTLSAILIVHPVAALATLIMLILALVSHLHSPSHSARYLLAVFILSIIDFLICLLAFLVDVLLFVPHLAFGSYLVLAATVLVALSTLVSCAMRRTIVNRKARKKRIAENAEMSGENYYNRQAKEAPLPGAVQPTMPTVSGANGPGNDKLPAFASYEQKDDRTSDERIPLTARSPAETSPNNIPLEMNNAETAYNGPIGPGPRRAGSRDQFGNPINQPADAYGMPRPSGESQRSRGRGGMPPGGLPPGGLPPGGYRGRGGYGLPRGGGYGQYGAGPGRGGYVPPGRGGYGATPARGGYGPPPRGYGGPMMRGGRPAPPPPGYNAGTYERRAPPAGEFGPYGARQPSPGPPSAPGYQMNNINPSMPSVATGVGYQAYTPGIDGTDSDLPRAESPPPLPGNEDLVAPASIHEMDASNSPSHLTQNYGGQFRDSDADIVGMVGLQQGLQEGRATPQRHDTGITEGSRYNEPESQYSPVRAGWSEDAPHQSALPPPLRSGGTPSPGSPTPRPAPQEISYVEDVDPRFADPPKAASPVHRTMPPPAIDTEFNENIPEGARSPAESERSNFTSISQRGINPRWPGNNPPPPTMMGFGGVPTRRPVPQQHDVVLDNNPDFQLPGVRGAGAGRGRGGYPPVL</sequence>
<dbReference type="GO" id="GO:0005886">
    <property type="term" value="C:plasma membrane"/>
    <property type="evidence" value="ECO:0007669"/>
    <property type="project" value="InterPro"/>
</dbReference>
<evidence type="ECO:0000256" key="3">
    <source>
        <dbReference type="ARBA" id="ARBA00022989"/>
    </source>
</evidence>
<feature type="transmembrane region" description="Helical" evidence="6">
    <location>
        <begin position="118"/>
        <end position="144"/>
    </location>
</feature>
<dbReference type="AlphaFoldDB" id="A0A194WAD4"/>
<keyword evidence="2 6" id="KW-0812">Transmembrane</keyword>
<feature type="chain" id="PRO_5008267345" evidence="7">
    <location>
        <begin position="26"/>
        <end position="713"/>
    </location>
</feature>
<feature type="region of interest" description="Disordered" evidence="5">
    <location>
        <begin position="208"/>
        <end position="713"/>
    </location>
</feature>
<dbReference type="PANTHER" id="PTHR28013:SF3">
    <property type="entry name" value="PROTEIN DCV1-RELATED"/>
    <property type="match status" value="1"/>
</dbReference>
<evidence type="ECO:0000256" key="5">
    <source>
        <dbReference type="SAM" id="MobiDB-lite"/>
    </source>
</evidence>
<name>A0A194WAD4_CYTMA</name>
<evidence type="ECO:0000256" key="4">
    <source>
        <dbReference type="ARBA" id="ARBA00023136"/>
    </source>
</evidence>
<feature type="compositionally biased region" description="Basic and acidic residues" evidence="5">
    <location>
        <begin position="236"/>
        <end position="247"/>
    </location>
</feature>
<evidence type="ECO:0000313" key="9">
    <source>
        <dbReference type="Proteomes" id="UP000078559"/>
    </source>
</evidence>
<reference evidence="8" key="1">
    <citation type="submission" date="2014-12" db="EMBL/GenBank/DDBJ databases">
        <title>Genome Sequence of Valsa Canker Pathogens Uncovers a Specific Adaption of Colonization on Woody Bark.</title>
        <authorList>
            <person name="Yin Z."/>
            <person name="Liu H."/>
            <person name="Gao X."/>
            <person name="Li Z."/>
            <person name="Song N."/>
            <person name="Ke X."/>
            <person name="Dai Q."/>
            <person name="Wu Y."/>
            <person name="Sun Y."/>
            <person name="Xu J.-R."/>
            <person name="Kang Z.K."/>
            <person name="Wang L."/>
            <person name="Huang L."/>
        </authorList>
    </citation>
    <scope>NUCLEOTIDE SEQUENCE [LARGE SCALE GENOMIC DNA]</scope>
    <source>
        <strain evidence="8">03-8</strain>
    </source>
</reference>
<evidence type="ECO:0000256" key="2">
    <source>
        <dbReference type="ARBA" id="ARBA00022692"/>
    </source>
</evidence>
<feature type="transmembrane region" description="Helical" evidence="6">
    <location>
        <begin position="150"/>
        <end position="172"/>
    </location>
</feature>
<keyword evidence="9" id="KW-1185">Reference proteome</keyword>
<feature type="transmembrane region" description="Helical" evidence="6">
    <location>
        <begin position="83"/>
        <end position="106"/>
    </location>
</feature>
<feature type="signal peptide" evidence="7">
    <location>
        <begin position="1"/>
        <end position="25"/>
    </location>
</feature>
<feature type="compositionally biased region" description="Polar residues" evidence="5">
    <location>
        <begin position="492"/>
        <end position="504"/>
    </location>
</feature>
<dbReference type="Proteomes" id="UP000078559">
    <property type="component" value="Chromosome 10"/>
</dbReference>
<comment type="subcellular location">
    <subcellularLocation>
        <location evidence="1">Membrane</location>
        <topology evidence="1">Multi-pass membrane protein</topology>
    </subcellularLocation>
</comment>
<feature type="compositionally biased region" description="Polar residues" evidence="5">
    <location>
        <begin position="435"/>
        <end position="445"/>
    </location>
</feature>
<dbReference type="GO" id="GO:0035838">
    <property type="term" value="C:growing cell tip"/>
    <property type="evidence" value="ECO:0007669"/>
    <property type="project" value="TreeGrafter"/>
</dbReference>
<gene>
    <name evidence="8" type="ORF">VM1G_08887</name>
</gene>
<evidence type="ECO:0000256" key="6">
    <source>
        <dbReference type="SAM" id="Phobius"/>
    </source>
</evidence>
<dbReference type="PANTHER" id="PTHR28013">
    <property type="entry name" value="PROTEIN DCV1-RELATED"/>
    <property type="match status" value="1"/>
</dbReference>